<dbReference type="EMBL" id="JAODUP010000003">
    <property type="protein sequence ID" value="KAK2170334.1"/>
    <property type="molecule type" value="Genomic_DNA"/>
</dbReference>
<dbReference type="InterPro" id="IPR000648">
    <property type="entry name" value="Oxysterol-bd"/>
</dbReference>
<comment type="caution">
    <text evidence="3">The sequence shown here is derived from an EMBL/GenBank/DDBJ whole genome shotgun (WGS) entry which is preliminary data.</text>
</comment>
<dbReference type="GO" id="GO:0005829">
    <property type="term" value="C:cytosol"/>
    <property type="evidence" value="ECO:0007669"/>
    <property type="project" value="TreeGrafter"/>
</dbReference>
<keyword evidence="2" id="KW-0597">Phosphoprotein</keyword>
<dbReference type="Gene3D" id="2.40.160.120">
    <property type="match status" value="1"/>
</dbReference>
<dbReference type="SUPFAM" id="SSF144000">
    <property type="entry name" value="Oxysterol-binding protein-like"/>
    <property type="match status" value="1"/>
</dbReference>
<protein>
    <recommendedName>
        <fullName evidence="5">Oxysterol-binding protein</fullName>
    </recommendedName>
</protein>
<evidence type="ECO:0000313" key="3">
    <source>
        <dbReference type="EMBL" id="KAK2170334.1"/>
    </source>
</evidence>
<reference evidence="3" key="1">
    <citation type="journal article" date="2023" name="Mol. Biol. Evol.">
        <title>Third-Generation Sequencing Reveals the Adaptive Role of the Epigenome in Three Deep-Sea Polychaetes.</title>
        <authorList>
            <person name="Perez M."/>
            <person name="Aroh O."/>
            <person name="Sun Y."/>
            <person name="Lan Y."/>
            <person name="Juniper S.K."/>
            <person name="Young C.R."/>
            <person name="Angers B."/>
            <person name="Qian P.Y."/>
        </authorList>
    </citation>
    <scope>NUCLEOTIDE SEQUENCE</scope>
    <source>
        <strain evidence="3">P08H-3</strain>
    </source>
</reference>
<dbReference type="GO" id="GO:0120009">
    <property type="term" value="P:intermembrane lipid transfer"/>
    <property type="evidence" value="ECO:0007669"/>
    <property type="project" value="UniProtKB-ARBA"/>
</dbReference>
<evidence type="ECO:0000256" key="2">
    <source>
        <dbReference type="ARBA" id="ARBA00022553"/>
    </source>
</evidence>
<dbReference type="PANTHER" id="PTHR10972:SF205">
    <property type="entry name" value="OXYSTEROL-BINDING PROTEIN 1"/>
    <property type="match status" value="1"/>
</dbReference>
<dbReference type="FunFam" id="2.40.160.120:FF:000001">
    <property type="entry name" value="Oxysterol-binding protein"/>
    <property type="match status" value="1"/>
</dbReference>
<comment type="similarity">
    <text evidence="1">Belongs to the OSBP family.</text>
</comment>
<gene>
    <name evidence="3" type="ORF">LSH36_3g14027</name>
</gene>
<organism evidence="3 4">
    <name type="scientific">Paralvinella palmiformis</name>
    <dbReference type="NCBI Taxonomy" id="53620"/>
    <lineage>
        <taxon>Eukaryota</taxon>
        <taxon>Metazoa</taxon>
        <taxon>Spiralia</taxon>
        <taxon>Lophotrochozoa</taxon>
        <taxon>Annelida</taxon>
        <taxon>Polychaeta</taxon>
        <taxon>Sedentaria</taxon>
        <taxon>Canalipalpata</taxon>
        <taxon>Terebellida</taxon>
        <taxon>Terebelliformia</taxon>
        <taxon>Alvinellidae</taxon>
        <taxon>Paralvinella</taxon>
    </lineage>
</organism>
<dbReference type="Proteomes" id="UP001208570">
    <property type="component" value="Unassembled WGS sequence"/>
</dbReference>
<dbReference type="GO" id="GO:0097038">
    <property type="term" value="C:perinuclear endoplasmic reticulum"/>
    <property type="evidence" value="ECO:0007669"/>
    <property type="project" value="TreeGrafter"/>
</dbReference>
<accession>A0AAD9NKC5</accession>
<name>A0AAD9NKC5_9ANNE</name>
<dbReference type="InterPro" id="IPR037239">
    <property type="entry name" value="OSBP_sf"/>
</dbReference>
<proteinExistence type="inferred from homology"/>
<sequence length="420" mass="48083">TLVNVLISFIYQACNDYLDLATNQGRRWQKILQYEHDQRLRLEEMLEQLAKQHSNFEKQARKTLAHAVNHNTKISEPNAGVVFVYRCSQYFKGDSQSTDLDRMRNQDRGSSGVLSLTSRWGHIPKKTRRKSIPEKPNYSINLWSIMKNCIGKELSKIPMPVNFSEPLSFLQRLTEDFEYSDVLDNAAVCQDSCEQLAYVAAFATSAFANTTTRTGKPFNPLLGETFECDRRDDLGWRSFAEQVSHHPPMVAMYTEGQTWNSWQEFTMSSIAHLLFLSSGNHYTWRKVTTTVHNIIVGKLWVDNHGEMDIVNHQTGDRCHLKYSAYSYFARETPRKLAIELNELEEGVSLTDSRLRPDQRLMEEGRWDEANKVKILLEEKQRAARRKREQEAAQAISEATSTGLEGSSSFGMAGKYGCGAI</sequence>
<evidence type="ECO:0000313" key="4">
    <source>
        <dbReference type="Proteomes" id="UP001208570"/>
    </source>
</evidence>
<dbReference type="PANTHER" id="PTHR10972">
    <property type="entry name" value="OXYSTEROL-BINDING PROTEIN-RELATED"/>
    <property type="match status" value="1"/>
</dbReference>
<keyword evidence="4" id="KW-1185">Reference proteome</keyword>
<feature type="non-terminal residue" evidence="3">
    <location>
        <position position="1"/>
    </location>
</feature>
<dbReference type="GO" id="GO:0005886">
    <property type="term" value="C:plasma membrane"/>
    <property type="evidence" value="ECO:0007669"/>
    <property type="project" value="TreeGrafter"/>
</dbReference>
<evidence type="ECO:0008006" key="5">
    <source>
        <dbReference type="Google" id="ProtNLM"/>
    </source>
</evidence>
<dbReference type="AlphaFoldDB" id="A0AAD9NKC5"/>
<evidence type="ECO:0000256" key="1">
    <source>
        <dbReference type="ARBA" id="ARBA00008842"/>
    </source>
</evidence>
<dbReference type="GO" id="GO:0032934">
    <property type="term" value="F:sterol binding"/>
    <property type="evidence" value="ECO:0007669"/>
    <property type="project" value="TreeGrafter"/>
</dbReference>
<dbReference type="Pfam" id="PF01237">
    <property type="entry name" value="Oxysterol_BP"/>
    <property type="match status" value="1"/>
</dbReference>